<evidence type="ECO:0000313" key="2">
    <source>
        <dbReference type="EMBL" id="AWG21451.1"/>
    </source>
</evidence>
<dbReference type="InterPro" id="IPR001173">
    <property type="entry name" value="Glyco_trans_2-like"/>
</dbReference>
<dbReference type="PANTHER" id="PTHR43685">
    <property type="entry name" value="GLYCOSYLTRANSFERASE"/>
    <property type="match status" value="1"/>
</dbReference>
<sequence length="329" mass="38814">MEKKLSVIIPVYNAEQFIEKSIRSALDQPEVTEVIVVNDGSTDGTQAILTWMQNENPKVKVFQHPNYENKGRSATRNLGLQNATANYIAFLDADDYYLPNRFTNDFKVFQTNDQIDGVYNAVGLRFYNTVSHELRNEMKRQFTLTKKIEAKNLFCALLKGTYGYFHISGLTLKREVFEVIGAFNTKLVVSEDSDIFLRLALKCTLVASNINDSVAMRGIHSNNVFYRRDLYDENDLYFYESMYEWSSKNKINLNTVEKFLERIWILKYRKKEKKHKYLIYWFRLNLKAPKFLFSYLSVKYFPLTRFFKKKLYMVKSKINYLLLNSLNNK</sequence>
<dbReference type="CDD" id="cd00761">
    <property type="entry name" value="Glyco_tranf_GTA_type"/>
    <property type="match status" value="1"/>
</dbReference>
<protein>
    <recommendedName>
        <fullName evidence="1">Glycosyltransferase 2-like domain-containing protein</fullName>
    </recommendedName>
</protein>
<dbReference type="InterPro" id="IPR029044">
    <property type="entry name" value="Nucleotide-diphossugar_trans"/>
</dbReference>
<organism evidence="2 3">
    <name type="scientific">Flavobacterium faecale</name>
    <dbReference type="NCBI Taxonomy" id="1355330"/>
    <lineage>
        <taxon>Bacteria</taxon>
        <taxon>Pseudomonadati</taxon>
        <taxon>Bacteroidota</taxon>
        <taxon>Flavobacteriia</taxon>
        <taxon>Flavobacteriales</taxon>
        <taxon>Flavobacteriaceae</taxon>
        <taxon>Flavobacterium</taxon>
    </lineage>
</organism>
<keyword evidence="3" id="KW-1185">Reference proteome</keyword>
<dbReference type="KEGG" id="ffa:FFWV33_07845"/>
<dbReference type="SUPFAM" id="SSF53448">
    <property type="entry name" value="Nucleotide-diphospho-sugar transferases"/>
    <property type="match status" value="1"/>
</dbReference>
<dbReference type="PANTHER" id="PTHR43685:SF11">
    <property type="entry name" value="GLYCOSYLTRANSFERASE TAGX-RELATED"/>
    <property type="match status" value="1"/>
</dbReference>
<dbReference type="AlphaFoldDB" id="A0A2S1LCL4"/>
<evidence type="ECO:0000313" key="3">
    <source>
        <dbReference type="Proteomes" id="UP000244527"/>
    </source>
</evidence>
<dbReference type="Pfam" id="PF00535">
    <property type="entry name" value="Glycos_transf_2"/>
    <property type="match status" value="1"/>
</dbReference>
<dbReference type="Gene3D" id="3.90.550.10">
    <property type="entry name" value="Spore Coat Polysaccharide Biosynthesis Protein SpsA, Chain A"/>
    <property type="match status" value="1"/>
</dbReference>
<dbReference type="OrthoDB" id="6307329at2"/>
<proteinExistence type="predicted"/>
<gene>
    <name evidence="2" type="ORF">FFWV33_07845</name>
</gene>
<feature type="domain" description="Glycosyltransferase 2-like" evidence="1">
    <location>
        <begin position="6"/>
        <end position="148"/>
    </location>
</feature>
<dbReference type="EMBL" id="CP020918">
    <property type="protein sequence ID" value="AWG21451.1"/>
    <property type="molecule type" value="Genomic_DNA"/>
</dbReference>
<dbReference type="RefSeq" id="WP_108740389.1">
    <property type="nucleotide sequence ID" value="NZ_CP020918.1"/>
</dbReference>
<name>A0A2S1LCL4_9FLAO</name>
<reference evidence="2 3" key="1">
    <citation type="submission" date="2017-04" db="EMBL/GenBank/DDBJ databases">
        <title>Compelte genome sequence of WV33.</title>
        <authorList>
            <person name="Lee P.C."/>
        </authorList>
    </citation>
    <scope>NUCLEOTIDE SEQUENCE [LARGE SCALE GENOMIC DNA]</scope>
    <source>
        <strain evidence="2 3">WV33</strain>
    </source>
</reference>
<evidence type="ECO:0000259" key="1">
    <source>
        <dbReference type="Pfam" id="PF00535"/>
    </source>
</evidence>
<dbReference type="InterPro" id="IPR050834">
    <property type="entry name" value="Glycosyltransf_2"/>
</dbReference>
<dbReference type="Proteomes" id="UP000244527">
    <property type="component" value="Chromosome"/>
</dbReference>
<accession>A0A2S1LCL4</accession>